<evidence type="ECO:0000256" key="1">
    <source>
        <dbReference type="SAM" id="Phobius"/>
    </source>
</evidence>
<proteinExistence type="predicted"/>
<protein>
    <submittedName>
        <fullName evidence="3">Uncharacterized protein</fullName>
    </submittedName>
</protein>
<keyword evidence="2" id="KW-1185">Reference proteome</keyword>
<dbReference type="WBParaSite" id="jg13086">
    <property type="protein sequence ID" value="jg13086"/>
    <property type="gene ID" value="jg13086"/>
</dbReference>
<feature type="transmembrane region" description="Helical" evidence="1">
    <location>
        <begin position="21"/>
        <end position="39"/>
    </location>
</feature>
<name>A0A915CWH1_9BILA</name>
<keyword evidence="1" id="KW-0812">Transmembrane</keyword>
<keyword evidence="1" id="KW-1133">Transmembrane helix</keyword>
<keyword evidence="1" id="KW-0472">Membrane</keyword>
<sequence>MPEHWRCNRMNKGISTLRSGLLKELGLILLISSLFLNLIQVSPTSFPKPELFGFSRLGMNRKFIARIAAIPSFLEQGVGSVFPFERYLCFSNYSSVASSSVQRLSELRLSNKRTRGSISADYFVNPDDATTALRSVCHPLLQTLSNDINRKISTVRRHSWGFARAIQIAKYFRRSDLTMICSSPYRNFAVQLNKLARLTICRGFDQRMTANSTTHLIL</sequence>
<dbReference type="AlphaFoldDB" id="A0A915CWH1"/>
<dbReference type="Proteomes" id="UP000887574">
    <property type="component" value="Unplaced"/>
</dbReference>
<evidence type="ECO:0000313" key="3">
    <source>
        <dbReference type="WBParaSite" id="jg13086"/>
    </source>
</evidence>
<accession>A0A915CWH1</accession>
<evidence type="ECO:0000313" key="2">
    <source>
        <dbReference type="Proteomes" id="UP000887574"/>
    </source>
</evidence>
<organism evidence="2 3">
    <name type="scientific">Ditylenchus dipsaci</name>
    <dbReference type="NCBI Taxonomy" id="166011"/>
    <lineage>
        <taxon>Eukaryota</taxon>
        <taxon>Metazoa</taxon>
        <taxon>Ecdysozoa</taxon>
        <taxon>Nematoda</taxon>
        <taxon>Chromadorea</taxon>
        <taxon>Rhabditida</taxon>
        <taxon>Tylenchina</taxon>
        <taxon>Tylenchomorpha</taxon>
        <taxon>Sphaerularioidea</taxon>
        <taxon>Anguinidae</taxon>
        <taxon>Anguininae</taxon>
        <taxon>Ditylenchus</taxon>
    </lineage>
</organism>
<reference evidence="3" key="1">
    <citation type="submission" date="2022-11" db="UniProtKB">
        <authorList>
            <consortium name="WormBaseParasite"/>
        </authorList>
    </citation>
    <scope>IDENTIFICATION</scope>
</reference>